<feature type="binding site" evidence="7">
    <location>
        <position position="82"/>
    </location>
    <ligand>
        <name>NADP(+)</name>
        <dbReference type="ChEBI" id="CHEBI:58349"/>
    </ligand>
</feature>
<dbReference type="UniPathway" id="UPA00115">
    <property type="reaction ID" value="UER00408"/>
</dbReference>
<evidence type="ECO:0000256" key="4">
    <source>
        <dbReference type="ARBA" id="ARBA00022857"/>
    </source>
</evidence>
<keyword evidence="6 7" id="KW-0119">Carbohydrate metabolism</keyword>
<organism evidence="10 11">
    <name type="scientific">Candidatus Gallionella acididurans</name>
    <dbReference type="NCBI Taxonomy" id="1796491"/>
    <lineage>
        <taxon>Bacteria</taxon>
        <taxon>Pseudomonadati</taxon>
        <taxon>Pseudomonadota</taxon>
        <taxon>Betaproteobacteria</taxon>
        <taxon>Nitrosomonadales</taxon>
        <taxon>Gallionellaceae</taxon>
        <taxon>Gallionella</taxon>
    </lineage>
</organism>
<comment type="similarity">
    <text evidence="2 7">Belongs to the glucose-6-phosphate dehydrogenase family.</text>
</comment>
<dbReference type="Pfam" id="PF00479">
    <property type="entry name" value="G6PD_N"/>
    <property type="match status" value="1"/>
</dbReference>
<dbReference type="InterPro" id="IPR001282">
    <property type="entry name" value="G6P_DH"/>
</dbReference>
<reference evidence="10 11" key="2">
    <citation type="submission" date="2016-03" db="EMBL/GenBank/DDBJ databases">
        <title>New uncultured bacterium of the family Gallionellaceae from acid mine drainage: description and reconstruction of genome based on metagenomic analysis of microbial community.</title>
        <authorList>
            <person name="Kadnikov V."/>
            <person name="Ivasenko D."/>
            <person name="Beletsky A."/>
            <person name="Mardanov A."/>
            <person name="Danilova E."/>
            <person name="Pimenov N."/>
            <person name="Karnachuk O."/>
            <person name="Ravin N."/>
        </authorList>
    </citation>
    <scope>NUCLEOTIDE SEQUENCE [LARGE SCALE GENOMIC DNA]</scope>
    <source>
        <strain evidence="10">ShG14-8</strain>
    </source>
</reference>
<dbReference type="SUPFAM" id="SSF51735">
    <property type="entry name" value="NAD(P)-binding Rossmann-fold domains"/>
    <property type="match status" value="1"/>
</dbReference>
<dbReference type="GO" id="GO:0009051">
    <property type="term" value="P:pentose-phosphate shunt, oxidative branch"/>
    <property type="evidence" value="ECO:0007669"/>
    <property type="project" value="TreeGrafter"/>
</dbReference>
<dbReference type="PROSITE" id="PS00069">
    <property type="entry name" value="G6P_DEHYDROGENASE"/>
    <property type="match status" value="1"/>
</dbReference>
<evidence type="ECO:0000259" key="8">
    <source>
        <dbReference type="Pfam" id="PF00479"/>
    </source>
</evidence>
<reference evidence="10 11" key="1">
    <citation type="submission" date="2016-02" db="EMBL/GenBank/DDBJ databases">
        <authorList>
            <person name="Wen L."/>
            <person name="He K."/>
            <person name="Yang H."/>
        </authorList>
    </citation>
    <scope>NUCLEOTIDE SEQUENCE [LARGE SCALE GENOMIC DNA]</scope>
    <source>
        <strain evidence="10">ShG14-8</strain>
    </source>
</reference>
<accession>A0A139BSN4</accession>
<comment type="caution">
    <text evidence="7">Lacks conserved residue(s) required for the propagation of feature annotation.</text>
</comment>
<dbReference type="NCBIfam" id="NF009492">
    <property type="entry name" value="PRK12853.1-3"/>
    <property type="match status" value="1"/>
</dbReference>
<feature type="active site" description="Proton acceptor" evidence="7">
    <location>
        <position position="280"/>
    </location>
</feature>
<comment type="caution">
    <text evidence="10">The sequence shown here is derived from an EMBL/GenBank/DDBJ whole genome shotgun (WGS) entry which is preliminary data.</text>
</comment>
<evidence type="ECO:0000256" key="2">
    <source>
        <dbReference type="ARBA" id="ARBA00009975"/>
    </source>
</evidence>
<name>A0A139BSN4_9PROT</name>
<feature type="binding site" evidence="7">
    <location>
        <begin position="125"/>
        <end position="126"/>
    </location>
    <ligand>
        <name>NADP(+)</name>
        <dbReference type="ChEBI" id="CHEBI:58349"/>
    </ligand>
</feature>
<dbReference type="InterPro" id="IPR022675">
    <property type="entry name" value="G6P_DH_C"/>
</dbReference>
<dbReference type="Gene3D" id="3.40.50.720">
    <property type="entry name" value="NAD(P)-binding Rossmann-like Domain"/>
    <property type="match status" value="1"/>
</dbReference>
<feature type="binding site" evidence="7">
    <location>
        <position position="275"/>
    </location>
    <ligand>
        <name>substrate</name>
    </ligand>
</feature>
<keyword evidence="4 7" id="KW-0521">NADP</keyword>
<dbReference type="InterPro" id="IPR036291">
    <property type="entry name" value="NAD(P)-bd_dom_sf"/>
</dbReference>
<feature type="binding site" evidence="7">
    <location>
        <position position="222"/>
    </location>
    <ligand>
        <name>substrate</name>
    </ligand>
</feature>
<feature type="binding site" evidence="7">
    <location>
        <position position="188"/>
    </location>
    <ligand>
        <name>NADP(+)</name>
        <dbReference type="ChEBI" id="CHEBI:58349"/>
    </ligand>
</feature>
<gene>
    <name evidence="7" type="primary">zwf</name>
    <name evidence="10" type="ORF">AWT59_1892</name>
</gene>
<comment type="function">
    <text evidence="7">Catalyzes the oxidation of glucose 6-phosphate to 6-phosphogluconolactone.</text>
</comment>
<protein>
    <recommendedName>
        <fullName evidence="7">Glucose-6-phosphate 1-dehydrogenase</fullName>
        <shortName evidence="7">G6PD</shortName>
        <ecNumber evidence="7">1.1.1.49</ecNumber>
    </recommendedName>
</protein>
<dbReference type="InterPro" id="IPR019796">
    <property type="entry name" value="G6P_DH_AS"/>
</dbReference>
<dbReference type="GO" id="GO:0005829">
    <property type="term" value="C:cytosol"/>
    <property type="evidence" value="ECO:0007669"/>
    <property type="project" value="TreeGrafter"/>
</dbReference>
<evidence type="ECO:0000256" key="1">
    <source>
        <dbReference type="ARBA" id="ARBA00004937"/>
    </source>
</evidence>
<dbReference type="SUPFAM" id="SSF55347">
    <property type="entry name" value="Glyceraldehyde-3-phosphate dehydrogenase-like, C-terminal domain"/>
    <property type="match status" value="1"/>
</dbReference>
<evidence type="ECO:0000256" key="3">
    <source>
        <dbReference type="ARBA" id="ARBA00022526"/>
    </source>
</evidence>
<dbReference type="HAMAP" id="MF_00966">
    <property type="entry name" value="G6PD"/>
    <property type="match status" value="1"/>
</dbReference>
<dbReference type="Proteomes" id="UP000070578">
    <property type="component" value="Unassembled WGS sequence"/>
</dbReference>
<comment type="catalytic activity">
    <reaction evidence="7">
        <text>D-glucose 6-phosphate + NADP(+) = 6-phospho-D-glucono-1,5-lactone + NADPH + H(+)</text>
        <dbReference type="Rhea" id="RHEA:15841"/>
        <dbReference type="ChEBI" id="CHEBI:15378"/>
        <dbReference type="ChEBI" id="CHEBI:57783"/>
        <dbReference type="ChEBI" id="CHEBI:57955"/>
        <dbReference type="ChEBI" id="CHEBI:58349"/>
        <dbReference type="ChEBI" id="CHEBI:61548"/>
        <dbReference type="EC" id="1.1.1.49"/>
    </reaction>
</comment>
<dbReference type="AlphaFoldDB" id="A0A139BSN4"/>
<dbReference type="InterPro" id="IPR022674">
    <property type="entry name" value="G6P_DH_NAD-bd"/>
</dbReference>
<evidence type="ECO:0000256" key="5">
    <source>
        <dbReference type="ARBA" id="ARBA00023002"/>
    </source>
</evidence>
<keyword evidence="3 7" id="KW-0313">Glucose metabolism</keyword>
<dbReference type="EC" id="1.1.1.49" evidence="7"/>
<feature type="binding site" evidence="7">
    <location>
        <position position="256"/>
    </location>
    <ligand>
        <name>substrate</name>
    </ligand>
</feature>
<dbReference type="PRINTS" id="PR00079">
    <property type="entry name" value="G6PDHDRGNASE"/>
</dbReference>
<sequence length="535" mass="60153">MLRHSFDIFISGLGDMLNCNSQNILRANLEKQMKLMANAADTLFILFGASGDLSWRLVVPALFNLYLEGHLPQRFQLLAVDRLDSSDSEIAGHLQKGAAGNSRRGVPTPDDWNAFAGMIRYIKVDVTDADGFNTLAKVLDAQDAQWGGKSDRVFYLATPPALFRPIAIGLGAANLAQDRAHVRLVVEKPLGNDLESFHEINDELCRIFEERQLFRIDHYLGKETVQNILAMRFANSIFEPIWNRSYVDHVAITASETLGVEKRGGYYEHAGALRDMVQNHLLQLLCLVAMEPPVAYDADDIRDKKVDVLHSLRPISRDTVDMFAARGQYAEGWIHGTNLPQYRDEPGVAPRSNTETYAALKLYVDNWRWQDVPFYLRTGKRMTADVTEISIRFRDVPHRAFPASVGLNAQPTRLVIQINPEQGIVLKFMAKEPGNPLRLSPVDMRFRYKDAFQAEAPAAYETLLRDIMIGDATLFMRSDQVEAAWKLLMPVLDVWAENPATDFPNYAAGSWGPESGDMLVARDSNSWLTPTLANK</sequence>
<feature type="binding site" evidence="7">
    <location>
        <position position="380"/>
    </location>
    <ligand>
        <name>substrate</name>
    </ligand>
</feature>
<keyword evidence="5 7" id="KW-0560">Oxidoreductase</keyword>
<feature type="domain" description="Glucose-6-phosphate dehydrogenase C-terminal" evidence="9">
    <location>
        <begin position="229"/>
        <end position="527"/>
    </location>
</feature>
<feature type="domain" description="Glucose-6-phosphate dehydrogenase NAD-binding" evidence="8">
    <location>
        <begin position="45"/>
        <end position="227"/>
    </location>
</feature>
<evidence type="ECO:0000259" key="9">
    <source>
        <dbReference type="Pfam" id="PF02781"/>
    </source>
</evidence>
<dbReference type="GO" id="GO:0006006">
    <property type="term" value="P:glucose metabolic process"/>
    <property type="evidence" value="ECO:0007669"/>
    <property type="project" value="UniProtKB-KW"/>
</dbReference>
<dbReference type="GO" id="GO:0050661">
    <property type="term" value="F:NADP binding"/>
    <property type="evidence" value="ECO:0007669"/>
    <property type="project" value="UniProtKB-UniRule"/>
</dbReference>
<evidence type="ECO:0000313" key="10">
    <source>
        <dbReference type="EMBL" id="KXS31980.1"/>
    </source>
</evidence>
<evidence type="ECO:0000313" key="11">
    <source>
        <dbReference type="Proteomes" id="UP000070578"/>
    </source>
</evidence>
<dbReference type="EMBL" id="LSLI01000047">
    <property type="protein sequence ID" value="KXS31980.1"/>
    <property type="molecule type" value="Genomic_DNA"/>
</dbReference>
<dbReference type="NCBIfam" id="TIGR00871">
    <property type="entry name" value="zwf"/>
    <property type="match status" value="1"/>
</dbReference>
<evidence type="ECO:0000256" key="6">
    <source>
        <dbReference type="ARBA" id="ARBA00023277"/>
    </source>
</evidence>
<dbReference type="PATRIC" id="fig|1796491.3.peg.2065"/>
<feature type="binding site" evidence="7">
    <location>
        <position position="218"/>
    </location>
    <ligand>
        <name>substrate</name>
    </ligand>
</feature>
<evidence type="ECO:0000256" key="7">
    <source>
        <dbReference type="HAMAP-Rule" id="MF_00966"/>
    </source>
</evidence>
<proteinExistence type="inferred from homology"/>
<dbReference type="PANTHER" id="PTHR23429:SF0">
    <property type="entry name" value="GLUCOSE-6-PHOSPHATE 1-DEHYDROGENASE"/>
    <property type="match status" value="1"/>
</dbReference>
<dbReference type="GO" id="GO:0004345">
    <property type="term" value="F:glucose-6-phosphate dehydrogenase activity"/>
    <property type="evidence" value="ECO:0007669"/>
    <property type="project" value="UniProtKB-UniRule"/>
</dbReference>
<dbReference type="Gene3D" id="3.30.360.10">
    <property type="entry name" value="Dihydrodipicolinate Reductase, domain 2"/>
    <property type="match status" value="1"/>
</dbReference>
<dbReference type="PANTHER" id="PTHR23429">
    <property type="entry name" value="GLUCOSE-6-PHOSPHATE 1-DEHYDROGENASE G6PD"/>
    <property type="match status" value="1"/>
</dbReference>
<dbReference type="PIRSF" id="PIRSF000110">
    <property type="entry name" value="G6PD"/>
    <property type="match status" value="1"/>
</dbReference>
<dbReference type="Pfam" id="PF02781">
    <property type="entry name" value="G6PD_C"/>
    <property type="match status" value="1"/>
</dbReference>
<comment type="pathway">
    <text evidence="1 7">Carbohydrate degradation; pentose phosphate pathway; D-ribulose 5-phosphate from D-glucose 6-phosphate (oxidative stage): step 1/3.</text>
</comment>